<keyword evidence="2" id="KW-1185">Reference proteome</keyword>
<dbReference type="OrthoDB" id="2681472at2759"/>
<evidence type="ECO:0000313" key="1">
    <source>
        <dbReference type="EMBL" id="KIK13610.1"/>
    </source>
</evidence>
<proteinExistence type="predicted"/>
<dbReference type="Proteomes" id="UP000054018">
    <property type="component" value="Unassembled WGS sequence"/>
</dbReference>
<sequence>MSSPSPTCHSGELEKQYAFMVTLMVYSSLKSKMKGKTSVLKEVKSIKTKELSFPPKADNYLDFLQGILDKHGQDHYKISEKKQYSFKYIPPKTKGQCVGDVMDVDNEANYQEMVAMNPVPCSPLVPSPTQLLHFLCYAEVNLGICNAIRYEKSLEVQGIGPDILANVNDKILTKAGLSVGNIIHLKRGCTVWQNSLDVKCKHSNTETLVQDGASSHSPHKRVAYERWYFDGGASWFASYAMTPNGNNFLQV</sequence>
<dbReference type="EMBL" id="KN833985">
    <property type="protein sequence ID" value="KIK13610.1"/>
    <property type="molecule type" value="Genomic_DNA"/>
</dbReference>
<organism evidence="1 2">
    <name type="scientific">Pisolithus microcarpus 441</name>
    <dbReference type="NCBI Taxonomy" id="765257"/>
    <lineage>
        <taxon>Eukaryota</taxon>
        <taxon>Fungi</taxon>
        <taxon>Dikarya</taxon>
        <taxon>Basidiomycota</taxon>
        <taxon>Agaricomycotina</taxon>
        <taxon>Agaricomycetes</taxon>
        <taxon>Agaricomycetidae</taxon>
        <taxon>Boletales</taxon>
        <taxon>Sclerodermatineae</taxon>
        <taxon>Pisolithaceae</taxon>
        <taxon>Pisolithus</taxon>
    </lineage>
</organism>
<dbReference type="HOGENOM" id="CLU_104732_0_0_1"/>
<accession>A0A0C9XML0</accession>
<evidence type="ECO:0000313" key="2">
    <source>
        <dbReference type="Proteomes" id="UP000054018"/>
    </source>
</evidence>
<protein>
    <submittedName>
        <fullName evidence="1">Uncharacterized protein</fullName>
    </submittedName>
</protein>
<dbReference type="AlphaFoldDB" id="A0A0C9XML0"/>
<gene>
    <name evidence="1" type="ORF">PISMIDRAFT_118598</name>
</gene>
<reference evidence="1 2" key="1">
    <citation type="submission" date="2014-04" db="EMBL/GenBank/DDBJ databases">
        <authorList>
            <consortium name="DOE Joint Genome Institute"/>
            <person name="Kuo A."/>
            <person name="Kohler A."/>
            <person name="Costa M.D."/>
            <person name="Nagy L.G."/>
            <person name="Floudas D."/>
            <person name="Copeland A."/>
            <person name="Barry K.W."/>
            <person name="Cichocki N."/>
            <person name="Veneault-Fourrey C."/>
            <person name="LaButti K."/>
            <person name="Lindquist E.A."/>
            <person name="Lipzen A."/>
            <person name="Lundell T."/>
            <person name="Morin E."/>
            <person name="Murat C."/>
            <person name="Sun H."/>
            <person name="Tunlid A."/>
            <person name="Henrissat B."/>
            <person name="Grigoriev I.V."/>
            <person name="Hibbett D.S."/>
            <person name="Martin F."/>
            <person name="Nordberg H.P."/>
            <person name="Cantor M.N."/>
            <person name="Hua S.X."/>
        </authorList>
    </citation>
    <scope>NUCLEOTIDE SEQUENCE [LARGE SCALE GENOMIC DNA]</scope>
    <source>
        <strain evidence="1 2">441</strain>
    </source>
</reference>
<name>A0A0C9XML0_9AGAM</name>
<reference evidence="2" key="2">
    <citation type="submission" date="2015-01" db="EMBL/GenBank/DDBJ databases">
        <title>Evolutionary Origins and Diversification of the Mycorrhizal Mutualists.</title>
        <authorList>
            <consortium name="DOE Joint Genome Institute"/>
            <consortium name="Mycorrhizal Genomics Consortium"/>
            <person name="Kohler A."/>
            <person name="Kuo A."/>
            <person name="Nagy L.G."/>
            <person name="Floudas D."/>
            <person name="Copeland A."/>
            <person name="Barry K.W."/>
            <person name="Cichocki N."/>
            <person name="Veneault-Fourrey C."/>
            <person name="LaButti K."/>
            <person name="Lindquist E.A."/>
            <person name="Lipzen A."/>
            <person name="Lundell T."/>
            <person name="Morin E."/>
            <person name="Murat C."/>
            <person name="Riley R."/>
            <person name="Ohm R."/>
            <person name="Sun H."/>
            <person name="Tunlid A."/>
            <person name="Henrissat B."/>
            <person name="Grigoriev I.V."/>
            <person name="Hibbett D.S."/>
            <person name="Martin F."/>
        </authorList>
    </citation>
    <scope>NUCLEOTIDE SEQUENCE [LARGE SCALE GENOMIC DNA]</scope>
    <source>
        <strain evidence="2">441</strain>
    </source>
</reference>